<dbReference type="InterPro" id="IPR045426">
    <property type="entry name" value="ADYC"/>
</dbReference>
<accession>A0A5N3P8L6</accession>
<sequence>MRETSLREIHAACVRMIRADYGGDDQSHTRDGTQIAFRDKLGIRDFPAGNEMPFEAAWSPDGAVCVARARISELLTLGELASPIRILPTP</sequence>
<dbReference type="OrthoDB" id="8066319at2"/>
<feature type="domain" description="ADYC" evidence="1">
    <location>
        <begin position="4"/>
        <end position="71"/>
    </location>
</feature>
<evidence type="ECO:0000259" key="1">
    <source>
        <dbReference type="Pfam" id="PF20032"/>
    </source>
</evidence>
<gene>
    <name evidence="2" type="ORF">FEZ63_14995</name>
</gene>
<protein>
    <recommendedName>
        <fullName evidence="1">ADYC domain-containing protein</fullName>
    </recommendedName>
</protein>
<comment type="caution">
    <text evidence="2">The sequence shown here is derived from an EMBL/GenBank/DDBJ whole genome shotgun (WGS) entry which is preliminary data.</text>
</comment>
<name>A0A5N3P8L6_9HYPH</name>
<dbReference type="EMBL" id="VCMV01000024">
    <property type="protein sequence ID" value="KAB0266066.1"/>
    <property type="molecule type" value="Genomic_DNA"/>
</dbReference>
<dbReference type="Proteomes" id="UP000325684">
    <property type="component" value="Unassembled WGS sequence"/>
</dbReference>
<dbReference type="Pfam" id="PF20032">
    <property type="entry name" value="ADYC"/>
    <property type="match status" value="1"/>
</dbReference>
<keyword evidence="3" id="KW-1185">Reference proteome</keyword>
<evidence type="ECO:0000313" key="2">
    <source>
        <dbReference type="EMBL" id="KAB0266066.1"/>
    </source>
</evidence>
<organism evidence="2 3">
    <name type="scientific">Microvirga brassicacearum</name>
    <dbReference type="NCBI Taxonomy" id="2580413"/>
    <lineage>
        <taxon>Bacteria</taxon>
        <taxon>Pseudomonadati</taxon>
        <taxon>Pseudomonadota</taxon>
        <taxon>Alphaproteobacteria</taxon>
        <taxon>Hyphomicrobiales</taxon>
        <taxon>Methylobacteriaceae</taxon>
        <taxon>Microvirga</taxon>
    </lineage>
</organism>
<dbReference type="AlphaFoldDB" id="A0A5N3P8L6"/>
<proteinExistence type="predicted"/>
<reference evidence="2 3" key="1">
    <citation type="journal article" date="2019" name="Microorganisms">
        <title>Genome Insights into the Novel Species Microvirga brassicacearum, a Rapeseed Endophyte with Biotechnological Potential.</title>
        <authorList>
            <person name="Jimenez-Gomez A."/>
            <person name="Saati-Santamaria Z."/>
            <person name="Igual J.M."/>
            <person name="Rivas R."/>
            <person name="Mateos P.F."/>
            <person name="Garcia-Fraile P."/>
        </authorList>
    </citation>
    <scope>NUCLEOTIDE SEQUENCE [LARGE SCALE GENOMIC DNA]</scope>
    <source>
        <strain evidence="2 3">CDVBN77</strain>
    </source>
</reference>
<evidence type="ECO:0000313" key="3">
    <source>
        <dbReference type="Proteomes" id="UP000325684"/>
    </source>
</evidence>